<evidence type="ECO:0000256" key="3">
    <source>
        <dbReference type="ARBA" id="ARBA00023163"/>
    </source>
</evidence>
<dbReference type="InterPro" id="IPR036388">
    <property type="entry name" value="WH-like_DNA-bd_sf"/>
</dbReference>
<dbReference type="InterPro" id="IPR035472">
    <property type="entry name" value="RpiR-like_SIS"/>
</dbReference>
<dbReference type="PANTHER" id="PTHR30514">
    <property type="entry name" value="GLUCOKINASE"/>
    <property type="match status" value="1"/>
</dbReference>
<dbReference type="CDD" id="cd05013">
    <property type="entry name" value="SIS_RpiR"/>
    <property type="match status" value="1"/>
</dbReference>
<dbReference type="RefSeq" id="WP_265960766.1">
    <property type="nucleotide sequence ID" value="NZ_JAPEVI010000001.1"/>
</dbReference>
<accession>A0ABT3QW21</accession>
<keyword evidence="1" id="KW-0805">Transcription regulation</keyword>
<evidence type="ECO:0000259" key="4">
    <source>
        <dbReference type="PROSITE" id="PS51071"/>
    </source>
</evidence>
<dbReference type="SUPFAM" id="SSF46689">
    <property type="entry name" value="Homeodomain-like"/>
    <property type="match status" value="1"/>
</dbReference>
<dbReference type="InterPro" id="IPR046348">
    <property type="entry name" value="SIS_dom_sf"/>
</dbReference>
<keyword evidence="2" id="KW-0238">DNA-binding</keyword>
<evidence type="ECO:0000259" key="5">
    <source>
        <dbReference type="PROSITE" id="PS51464"/>
    </source>
</evidence>
<dbReference type="InterPro" id="IPR047640">
    <property type="entry name" value="RpiR-like"/>
</dbReference>
<dbReference type="InterPro" id="IPR001347">
    <property type="entry name" value="SIS_dom"/>
</dbReference>
<comment type="caution">
    <text evidence="6">The sequence shown here is derived from an EMBL/GenBank/DDBJ whole genome shotgun (WGS) entry which is preliminary data.</text>
</comment>
<dbReference type="Gene3D" id="1.10.10.10">
    <property type="entry name" value="Winged helix-like DNA-binding domain superfamily/Winged helix DNA-binding domain"/>
    <property type="match status" value="1"/>
</dbReference>
<keyword evidence="7" id="KW-1185">Reference proteome</keyword>
<reference evidence="6 7" key="1">
    <citation type="journal article" date="2016" name="Int. J. Syst. Evol. Microbiol.">
        <title>Labrenzia salina sp. nov., isolated from the rhizosphere of the halophyte Arthrocnemum macrostachyum.</title>
        <authorList>
            <person name="Camacho M."/>
            <person name="Redondo-Gomez S."/>
            <person name="Rodriguez-Llorente I."/>
            <person name="Rohde M."/>
            <person name="Sproer C."/>
            <person name="Schumann P."/>
            <person name="Klenk H.P."/>
            <person name="Montero-Calasanz M.D.C."/>
        </authorList>
    </citation>
    <scope>NUCLEOTIDE SEQUENCE [LARGE SCALE GENOMIC DNA]</scope>
    <source>
        <strain evidence="6 7">DSM 29163</strain>
    </source>
</reference>
<evidence type="ECO:0000313" key="6">
    <source>
        <dbReference type="EMBL" id="MCX2721070.1"/>
    </source>
</evidence>
<dbReference type="PANTHER" id="PTHR30514:SF18">
    <property type="entry name" value="RPIR-FAMILY TRANSCRIPTIONAL REGULATOR"/>
    <property type="match status" value="1"/>
</dbReference>
<evidence type="ECO:0000256" key="1">
    <source>
        <dbReference type="ARBA" id="ARBA00023015"/>
    </source>
</evidence>
<dbReference type="InterPro" id="IPR000281">
    <property type="entry name" value="HTH_RpiR"/>
</dbReference>
<evidence type="ECO:0000256" key="2">
    <source>
        <dbReference type="ARBA" id="ARBA00023125"/>
    </source>
</evidence>
<proteinExistence type="predicted"/>
<dbReference type="Gene3D" id="3.40.50.10490">
    <property type="entry name" value="Glucose-6-phosphate isomerase like protein, domain 1"/>
    <property type="match status" value="1"/>
</dbReference>
<dbReference type="Proteomes" id="UP001300261">
    <property type="component" value="Unassembled WGS sequence"/>
</dbReference>
<dbReference type="EMBL" id="JAPEVI010000001">
    <property type="protein sequence ID" value="MCX2721070.1"/>
    <property type="molecule type" value="Genomic_DNA"/>
</dbReference>
<dbReference type="Pfam" id="PF01418">
    <property type="entry name" value="HTH_6"/>
    <property type="match status" value="1"/>
</dbReference>
<dbReference type="PROSITE" id="PS51464">
    <property type="entry name" value="SIS"/>
    <property type="match status" value="1"/>
</dbReference>
<gene>
    <name evidence="6" type="ORF">ON753_01410</name>
</gene>
<protein>
    <submittedName>
        <fullName evidence="6">MurR/RpiR family transcriptional regulator</fullName>
    </submittedName>
</protein>
<dbReference type="Pfam" id="PF01380">
    <property type="entry name" value="SIS"/>
    <property type="match status" value="1"/>
</dbReference>
<sequence>MIDDTPQSAPAHPATFDALRQDIRDRFQGLSPHLQRIARASLEEPNMIALNTTQAIAGQLGVQPSTLIRFSKEFGFAGFSDLQKVYRQRLIEGEAAVRDRVSVSATDTAPDVEQLLTSALEAQRGALDSLEKTFDRSSLEQAVRILRSARHIYIAGLRRSRPIADYLHYGFLRSERACSLLDFAGGMAAPQIATMEREDVLIAIAFPPYSNPVVDAVMDAHVSGKVVLAITDSADSPLSRYSNTALLLEADATSRLQPIGAAITLAQILIMAVT</sequence>
<evidence type="ECO:0000313" key="7">
    <source>
        <dbReference type="Proteomes" id="UP001300261"/>
    </source>
</evidence>
<feature type="domain" description="HTH rpiR-type" evidence="4">
    <location>
        <begin position="17"/>
        <end position="93"/>
    </location>
</feature>
<organism evidence="6 7">
    <name type="scientific">Roseibium salinum</name>
    <dbReference type="NCBI Taxonomy" id="1604349"/>
    <lineage>
        <taxon>Bacteria</taxon>
        <taxon>Pseudomonadati</taxon>
        <taxon>Pseudomonadota</taxon>
        <taxon>Alphaproteobacteria</taxon>
        <taxon>Hyphomicrobiales</taxon>
        <taxon>Stappiaceae</taxon>
        <taxon>Roseibium</taxon>
    </lineage>
</organism>
<name>A0ABT3QW21_9HYPH</name>
<feature type="domain" description="SIS" evidence="5">
    <location>
        <begin position="142"/>
        <end position="274"/>
    </location>
</feature>
<dbReference type="SUPFAM" id="SSF53697">
    <property type="entry name" value="SIS domain"/>
    <property type="match status" value="1"/>
</dbReference>
<dbReference type="PROSITE" id="PS51071">
    <property type="entry name" value="HTH_RPIR"/>
    <property type="match status" value="1"/>
</dbReference>
<keyword evidence="3" id="KW-0804">Transcription</keyword>
<dbReference type="InterPro" id="IPR009057">
    <property type="entry name" value="Homeodomain-like_sf"/>
</dbReference>